<dbReference type="InterPro" id="IPR013154">
    <property type="entry name" value="ADH-like_N"/>
</dbReference>
<evidence type="ECO:0000259" key="11">
    <source>
        <dbReference type="PROSITE" id="PS52004"/>
    </source>
</evidence>
<dbReference type="Pfam" id="PF23297">
    <property type="entry name" value="ACP_SdgA_C"/>
    <property type="match status" value="1"/>
</dbReference>
<sequence>MPSAMAPPQTMPIAIIGMSCRFPEDVTTPERLWQMCADGRNTWSQTKEDRFNLNRFYHPQGETIGSTNAKGGHFLDEDISLFDASFFNFTAEVANAMDPQLRMQLESVYEAMESAGITITQVAGSSTSVFSGACFRDYHDSLMQDVDNIPRYFLTGNGAAMFSNRISHFFDLRGPSLTVDTGCSTSLVALHLACQSLRSGESKMAIVGGANLLLNPHMFISLSNLGFLSDDGKSYSFDSRASGYGRGDGISSLVLKPLSEAVRDGDPIRAVIRETAVNQDGKTPTITSPSQESQEELIRTCYSLAGLDPLDTGYVEAHGTGTIAGDQTESNAIGTVFGEHRSVDDPLFIGSIKANFGHLESASGLASIIKACMMLDRGLIPPSANFHVPNSAINFQDLKLKVPTELTTWPRHKPRRMSISNFGYGGTNAHVIIEDGLLCRPCGSIHVQRGNVEINGVADTISNLTLLSNEVSRCIFVLSAKEENTAKKMVENFISYLQKMRSTSTWSLADLSYTLTKRRSNFRWRVAVSAKNLEEVIDGFLDPRASPVLSLQPPRVGFVFTGQGAQWFAIWAGNELLRDEETTKINEPFLSFPLCVAIQISLVRLLSSWGISPTAVTGHSSGEISAAYAAGALTFGEAMACAYFRGCLCNRLLEGSDRRGGMLALGHGKEVAGKYLQRLIAGRAVIACFNSPSSVTISGDVNAIEEIELMAAADKVFARRLKVGCAYHSHHMVPMASEYEELLRQQLQVRGSFDGILFSSPATGGLLDSAQELGPAHWVENMVKPVLFENSLREMIAGGKTREQNVDILIEIGPHGALSGPIRQILSSPELNNLDISYASCLSRGQDAVKTMQSVVCTLKVRGYDVNLEAVSFPDGSQQHRVVPDLPSYPWNHSVRYWHESPLQKRERVCEYEPHTLLGTRVVGTVPTEPTWRRRIRVSEIPWLRDHLLQSKMIFPAAGFAVIAIEAFSQIYPEKASSQGGYELRDIELLNALLIPDTTEGIDLQLLIRKAGDGNLNPKKGDRFHVYSLSPEGAWTEHCKGFICARSEPSQSLLMGQEDSHSHHNWRNISPKHFYRSLEGISPTFGPLFRNLQDIQATDSMSVATFSVPEIARKAPSKHKSELLIHPITLDTAFHTVYSAIPLAKLKQMGLTIPTFVKTLYVSSQLRDMPHSIFKTSVRGENVNSQGFEASLDVIVDDITIPSPLIQVDGLLCTSIDPTPIENQVFDPTLCSKTTWGPHISFLTKGDLHHKLAVKEESRESRIIVNLERAAFYISEDVLQLLTEEDESKLEWHHKRLIAWMRHINGSSPVEWSLPTPEEKSSLIEEVSHQSINGEMLCRVGSNMMSILRKEVDPLTLMMEDSLLDRYYANALKVKRSLNQVENLVSLFAHTNPRPKVLEIGAGTGGCTAPVLRALGASDEMIKRPKLAQYDFTDISAGFFEAARERFGLLNGRMNYLNLDIDEDPAKQSFEIGTYDLVVAFHVLHATKNMQRTMRNVRRLLKPGGRLILVEATRDEMNIQMVFGTLPGWWLSEEPERRLSPTLTVDGWTSILDKSGFDGLDIEIGDSENRQEYGFSVMMATASVEPESPPRASVAIILPSKQAPPPQWIDDLTQSIEKATLLHCSVHSMCQPEIRADAFIYLGDLDKPTLNQLTVDEFHNLRSLLGACQYALWVTKGGVITCESPLSAMATGFLRTLRLENSSKRYISLDLDPTSESWTSQATRTIVTVLQNTFIDSWKVQRTEYEFAERNGQVLVPRICEDHAQNLAIANQISEPETKSQCFHQSSEYLQLEAESPGSLDSLVFTGRPNPVLADGMVEITPHAFGLNFRDVLVAMGQMHEKLMGFECAGIVTAVDENCSHKFRVGDKVCALMTAGHWANRVHVHSTLVAHLPGDMSFEVGASIPMIYITAYHALMEIARLEKGETILVHAAAGGVGQAAISLAQHIGAEIFVTVGSQQKRDFVHDTYGIPFDHIYSSRDASFAQGIMSMTQSRGVDVILNSLSGSLLQASWECIAMLGRFVEVGKRDIQQNRELEMANFGRSVSFCAMDLLHLGTHKGESVSRILRTVLKMIENGEIKPCTPITTFSISDLQQAFRTMQSGRHIGKIVVTADTEDLVNMIPQRDEIAFSPESSYLIVGGLGGIGRSLAHWMAHRGAKFIVLASRNAQSLDTHSFLETFRKTGTVCVARQCDVSNASDLQQMVREIENEMPPIKGVVNSAMVLQDALFENMTYEQWEAALRPKVIGSLNLHDQFQSPDLEFFITLSSVGGIVGNACQANYTAGCTYQDALASYRAARGLPGISINLGSVKSVGVLAKQEDIASHLERVGFRANEEEEVLQLFQAAIQSPLREPGSARIMSGIAAFSNHEDIAWRKEARFTDLLRYESSDSALQGKETRGVASLKDRLSSCSSRSDAVESMIHALSTKLSSIFMIPESDINIKLPLAEYGVDSLVAVELRSWLVQSAKADISIFDLTTSQSLSALAEIIVNQSWSNTK</sequence>
<dbReference type="GO" id="GO:0006633">
    <property type="term" value="P:fatty acid biosynthetic process"/>
    <property type="evidence" value="ECO:0007669"/>
    <property type="project" value="InterPro"/>
</dbReference>
<accession>A0A1V6UJW3</accession>
<dbReference type="InterPro" id="IPR001227">
    <property type="entry name" value="Ac_transferase_dom_sf"/>
</dbReference>
<dbReference type="GO" id="GO:0016491">
    <property type="term" value="F:oxidoreductase activity"/>
    <property type="evidence" value="ECO:0007669"/>
    <property type="project" value="UniProtKB-KW"/>
</dbReference>
<dbReference type="EMBL" id="MDDG01000008">
    <property type="protein sequence ID" value="OQE38549.1"/>
    <property type="molecule type" value="Genomic_DNA"/>
</dbReference>
<keyword evidence="8" id="KW-0012">Acyltransferase</keyword>
<dbReference type="Pfam" id="PF22621">
    <property type="entry name" value="CurL-like_PKS_C"/>
    <property type="match status" value="1"/>
</dbReference>
<dbReference type="Gene3D" id="3.40.47.10">
    <property type="match status" value="1"/>
</dbReference>
<dbReference type="InterPro" id="IPR049551">
    <property type="entry name" value="PKS_DH_C"/>
</dbReference>
<gene>
    <name evidence="13" type="ORF">PENCOP_c008G00808</name>
</gene>
<feature type="active site" description="Proton acceptor; for dehydratase activity" evidence="9">
    <location>
        <position position="947"/>
    </location>
</feature>
<dbReference type="GO" id="GO:0004315">
    <property type="term" value="F:3-oxoacyl-[acyl-carrier-protein] synthase activity"/>
    <property type="evidence" value="ECO:0007669"/>
    <property type="project" value="InterPro"/>
</dbReference>
<evidence type="ECO:0000256" key="1">
    <source>
        <dbReference type="ARBA" id="ARBA00022450"/>
    </source>
</evidence>
<dbReference type="InterPro" id="IPR050091">
    <property type="entry name" value="PKS_NRPS_Biosynth_Enz"/>
</dbReference>
<dbReference type="Pfam" id="PF08240">
    <property type="entry name" value="ADH_N"/>
    <property type="match status" value="1"/>
</dbReference>
<dbReference type="InterPro" id="IPR016039">
    <property type="entry name" value="Thiolase-like"/>
</dbReference>
<reference evidence="14" key="1">
    <citation type="journal article" date="2017" name="Nat. Microbiol.">
        <title>Global analysis of biosynthetic gene clusters reveals vast potential of secondary metabolite production in Penicillium species.</title>
        <authorList>
            <person name="Nielsen J.C."/>
            <person name="Grijseels S."/>
            <person name="Prigent S."/>
            <person name="Ji B."/>
            <person name="Dainat J."/>
            <person name="Nielsen K.F."/>
            <person name="Frisvad J.C."/>
            <person name="Workman M."/>
            <person name="Nielsen J."/>
        </authorList>
    </citation>
    <scope>NUCLEOTIDE SEQUENCE [LARGE SCALE GENOMIC DNA]</scope>
    <source>
        <strain evidence="14">IBT 31321</strain>
    </source>
</reference>
<dbReference type="InterPro" id="IPR009081">
    <property type="entry name" value="PP-bd_ACP"/>
</dbReference>
<dbReference type="PANTHER" id="PTHR43775:SF29">
    <property type="entry name" value="ASPERFURANONE POLYKETIDE SYNTHASE AFOG-RELATED"/>
    <property type="match status" value="1"/>
</dbReference>
<feature type="active site" description="Proton donor; for dehydratase activity" evidence="9">
    <location>
        <position position="1131"/>
    </location>
</feature>
<dbReference type="PROSITE" id="PS52004">
    <property type="entry name" value="KS3_2"/>
    <property type="match status" value="1"/>
</dbReference>
<dbReference type="InterPro" id="IPR011032">
    <property type="entry name" value="GroES-like_sf"/>
</dbReference>
<dbReference type="SMART" id="SM00827">
    <property type="entry name" value="PKS_AT"/>
    <property type="match status" value="1"/>
</dbReference>
<dbReference type="Pfam" id="PF21089">
    <property type="entry name" value="PKS_DH_N"/>
    <property type="match status" value="1"/>
</dbReference>
<dbReference type="Pfam" id="PF08659">
    <property type="entry name" value="KR"/>
    <property type="match status" value="1"/>
</dbReference>
<feature type="domain" description="PKS/mFAS DH" evidence="12">
    <location>
        <begin position="915"/>
        <end position="1222"/>
    </location>
</feature>
<dbReference type="InterPro" id="IPR014043">
    <property type="entry name" value="Acyl_transferase_dom"/>
</dbReference>
<dbReference type="SUPFAM" id="SSF51735">
    <property type="entry name" value="NAD(P)-binding Rossmann-fold domains"/>
    <property type="match status" value="2"/>
</dbReference>
<dbReference type="InterPro" id="IPR057326">
    <property type="entry name" value="KR_dom"/>
</dbReference>
<dbReference type="SUPFAM" id="SSF55048">
    <property type="entry name" value="Probable ACP-binding domain of malonyl-CoA ACP transacylase"/>
    <property type="match status" value="1"/>
</dbReference>
<dbReference type="Gene3D" id="1.10.1200.10">
    <property type="entry name" value="ACP-like"/>
    <property type="match status" value="1"/>
</dbReference>
<dbReference type="SMART" id="SM00823">
    <property type="entry name" value="PKS_PP"/>
    <property type="match status" value="1"/>
</dbReference>
<dbReference type="Gene3D" id="3.30.70.3290">
    <property type="match status" value="2"/>
</dbReference>
<keyword evidence="1" id="KW-0596">Phosphopantetheine</keyword>
<evidence type="ECO:0000256" key="8">
    <source>
        <dbReference type="ARBA" id="ARBA00023315"/>
    </source>
</evidence>
<dbReference type="InterPro" id="IPR006162">
    <property type="entry name" value="Ppantetheine_attach_site"/>
</dbReference>
<evidence type="ECO:0000256" key="2">
    <source>
        <dbReference type="ARBA" id="ARBA00022553"/>
    </source>
</evidence>
<keyword evidence="6" id="KW-0560">Oxidoreductase</keyword>
<dbReference type="STRING" id="36646.A0A1V6UJW3"/>
<dbReference type="Pfam" id="PF08242">
    <property type="entry name" value="Methyltransf_12"/>
    <property type="match status" value="1"/>
</dbReference>
<keyword evidence="3" id="KW-0489">Methyltransferase</keyword>
<evidence type="ECO:0000313" key="14">
    <source>
        <dbReference type="Proteomes" id="UP000191500"/>
    </source>
</evidence>
<dbReference type="InterPro" id="IPR013217">
    <property type="entry name" value="Methyltransf_12"/>
</dbReference>
<dbReference type="Gene3D" id="3.40.50.150">
    <property type="entry name" value="Vaccinia Virus protein VP39"/>
    <property type="match status" value="1"/>
</dbReference>
<dbReference type="GO" id="GO:0031177">
    <property type="term" value="F:phosphopantetheine binding"/>
    <property type="evidence" value="ECO:0007669"/>
    <property type="project" value="InterPro"/>
</dbReference>
<dbReference type="PROSITE" id="PS00012">
    <property type="entry name" value="PHOSPHOPANTETHEINE"/>
    <property type="match status" value="1"/>
</dbReference>
<dbReference type="SUPFAM" id="SSF47336">
    <property type="entry name" value="ACP-like"/>
    <property type="match status" value="1"/>
</dbReference>
<evidence type="ECO:0000259" key="10">
    <source>
        <dbReference type="PROSITE" id="PS50075"/>
    </source>
</evidence>
<keyword evidence="2" id="KW-0597">Phosphoprotein</keyword>
<dbReference type="InterPro" id="IPR020843">
    <property type="entry name" value="ER"/>
</dbReference>
<dbReference type="CDD" id="cd00833">
    <property type="entry name" value="PKS"/>
    <property type="match status" value="1"/>
</dbReference>
<dbReference type="InterPro" id="IPR020806">
    <property type="entry name" value="PKS_PP-bd"/>
</dbReference>
<proteinExistence type="predicted"/>
<dbReference type="Pfam" id="PF02801">
    <property type="entry name" value="Ketoacyl-synt_C"/>
    <property type="match status" value="1"/>
</dbReference>
<dbReference type="PANTHER" id="PTHR43775">
    <property type="entry name" value="FATTY ACID SYNTHASE"/>
    <property type="match status" value="1"/>
</dbReference>
<dbReference type="SMART" id="SM00825">
    <property type="entry name" value="PKS_KS"/>
    <property type="match status" value="1"/>
</dbReference>
<dbReference type="SUPFAM" id="SSF53901">
    <property type="entry name" value="Thiolase-like"/>
    <property type="match status" value="1"/>
</dbReference>
<dbReference type="InterPro" id="IPR049900">
    <property type="entry name" value="PKS_mFAS_DH"/>
</dbReference>
<dbReference type="InterPro" id="IPR018201">
    <property type="entry name" value="Ketoacyl_synth_AS"/>
</dbReference>
<dbReference type="Pfam" id="PF00109">
    <property type="entry name" value="ketoacyl-synt"/>
    <property type="match status" value="1"/>
</dbReference>
<dbReference type="SUPFAM" id="SSF53335">
    <property type="entry name" value="S-adenosyl-L-methionine-dependent methyltransferases"/>
    <property type="match status" value="1"/>
</dbReference>
<dbReference type="InterPro" id="IPR020841">
    <property type="entry name" value="PKS_Beta-ketoAc_synthase_dom"/>
</dbReference>
<dbReference type="InterPro" id="IPR049552">
    <property type="entry name" value="PKS_DH_N"/>
</dbReference>
<feature type="domain" description="Ketosynthase family 3 (KS3)" evidence="11">
    <location>
        <begin position="10"/>
        <end position="435"/>
    </location>
</feature>
<dbReference type="Pfam" id="PF00698">
    <property type="entry name" value="Acyl_transf_1"/>
    <property type="match status" value="1"/>
</dbReference>
<dbReference type="SMART" id="SM00822">
    <property type="entry name" value="PKS_KR"/>
    <property type="match status" value="1"/>
</dbReference>
<comment type="caution">
    <text evidence="13">The sequence shown here is derived from an EMBL/GenBank/DDBJ whole genome shotgun (WGS) entry which is preliminary data.</text>
</comment>
<evidence type="ECO:0000256" key="3">
    <source>
        <dbReference type="ARBA" id="ARBA00022603"/>
    </source>
</evidence>
<keyword evidence="14" id="KW-1185">Reference proteome</keyword>
<dbReference type="PROSITE" id="PS00606">
    <property type="entry name" value="KS3_1"/>
    <property type="match status" value="1"/>
</dbReference>
<dbReference type="SMART" id="SM00829">
    <property type="entry name" value="PKS_ER"/>
    <property type="match status" value="1"/>
</dbReference>
<dbReference type="InterPro" id="IPR036291">
    <property type="entry name" value="NAD(P)-bd_dom_sf"/>
</dbReference>
<keyword evidence="7" id="KW-0511">Multifunctional enzyme</keyword>
<dbReference type="InterPro" id="IPR016036">
    <property type="entry name" value="Malonyl_transacylase_ACP-bd"/>
</dbReference>
<name>A0A1V6UJW3_9EURO</name>
<dbReference type="InterPro" id="IPR016035">
    <property type="entry name" value="Acyl_Trfase/lysoPLipase"/>
</dbReference>
<dbReference type="InterPro" id="IPR036736">
    <property type="entry name" value="ACP-like_sf"/>
</dbReference>
<keyword evidence="5" id="KW-0521">NADP</keyword>
<evidence type="ECO:0000256" key="5">
    <source>
        <dbReference type="ARBA" id="ARBA00022857"/>
    </source>
</evidence>
<dbReference type="Pfam" id="PF23114">
    <property type="entry name" value="NAD-bd_HRPKS_sdrA"/>
    <property type="match status" value="1"/>
</dbReference>
<keyword evidence="4" id="KW-0808">Transferase</keyword>
<dbReference type="GO" id="GO:0030639">
    <property type="term" value="P:polyketide biosynthetic process"/>
    <property type="evidence" value="ECO:0007669"/>
    <property type="project" value="UniProtKB-ARBA"/>
</dbReference>
<evidence type="ECO:0000259" key="12">
    <source>
        <dbReference type="PROSITE" id="PS52019"/>
    </source>
</evidence>
<dbReference type="CDD" id="cd02440">
    <property type="entry name" value="AdoMet_MTases"/>
    <property type="match status" value="1"/>
</dbReference>
<dbReference type="GO" id="GO:0008168">
    <property type="term" value="F:methyltransferase activity"/>
    <property type="evidence" value="ECO:0007669"/>
    <property type="project" value="UniProtKB-KW"/>
</dbReference>
<dbReference type="Gene3D" id="3.10.129.110">
    <property type="entry name" value="Polyketide synthase dehydratase"/>
    <property type="match status" value="1"/>
</dbReference>
<dbReference type="GO" id="GO:0004312">
    <property type="term" value="F:fatty acid synthase activity"/>
    <property type="evidence" value="ECO:0007669"/>
    <property type="project" value="TreeGrafter"/>
</dbReference>
<dbReference type="Proteomes" id="UP000191500">
    <property type="component" value="Unassembled WGS sequence"/>
</dbReference>
<dbReference type="FunFam" id="3.40.50.720:FF:000209">
    <property type="entry name" value="Polyketide synthase Pks12"/>
    <property type="match status" value="1"/>
</dbReference>
<dbReference type="InterPro" id="IPR020807">
    <property type="entry name" value="PKS_DH"/>
</dbReference>
<dbReference type="CDD" id="cd05274">
    <property type="entry name" value="KR_FAS_SDR_x"/>
    <property type="match status" value="1"/>
</dbReference>
<dbReference type="InterPro" id="IPR056501">
    <property type="entry name" value="NAD-bd_HRPKS_sdrA"/>
</dbReference>
<dbReference type="GO" id="GO:0032259">
    <property type="term" value="P:methylation"/>
    <property type="evidence" value="ECO:0007669"/>
    <property type="project" value="UniProtKB-KW"/>
</dbReference>
<dbReference type="PROSITE" id="PS50075">
    <property type="entry name" value="CARRIER"/>
    <property type="match status" value="1"/>
</dbReference>
<evidence type="ECO:0000256" key="7">
    <source>
        <dbReference type="ARBA" id="ARBA00023268"/>
    </source>
</evidence>
<evidence type="ECO:0000313" key="13">
    <source>
        <dbReference type="EMBL" id="OQE38549.1"/>
    </source>
</evidence>
<dbReference type="Gene3D" id="3.40.50.720">
    <property type="entry name" value="NAD(P)-binding Rossmann-like Domain"/>
    <property type="match status" value="2"/>
</dbReference>
<feature type="domain" description="Carrier" evidence="10">
    <location>
        <begin position="2415"/>
        <end position="2492"/>
    </location>
</feature>
<dbReference type="InterPro" id="IPR029063">
    <property type="entry name" value="SAM-dependent_MTases_sf"/>
</dbReference>
<feature type="region of interest" description="C-terminal hotdog fold" evidence="9">
    <location>
        <begin position="1065"/>
        <end position="1222"/>
    </location>
</feature>
<organism evidence="13 14">
    <name type="scientific">Penicillium coprophilum</name>
    <dbReference type="NCBI Taxonomy" id="36646"/>
    <lineage>
        <taxon>Eukaryota</taxon>
        <taxon>Fungi</taxon>
        <taxon>Dikarya</taxon>
        <taxon>Ascomycota</taxon>
        <taxon>Pezizomycotina</taxon>
        <taxon>Eurotiomycetes</taxon>
        <taxon>Eurotiomycetidae</taxon>
        <taxon>Eurotiales</taxon>
        <taxon>Aspergillaceae</taxon>
        <taxon>Penicillium</taxon>
    </lineage>
</organism>
<dbReference type="SUPFAM" id="SSF50129">
    <property type="entry name" value="GroES-like"/>
    <property type="match status" value="1"/>
</dbReference>
<dbReference type="Pfam" id="PF14765">
    <property type="entry name" value="PS-DH"/>
    <property type="match status" value="1"/>
</dbReference>
<evidence type="ECO:0000256" key="4">
    <source>
        <dbReference type="ARBA" id="ARBA00022679"/>
    </source>
</evidence>
<protein>
    <submittedName>
        <fullName evidence="13">Uncharacterized protein</fullName>
    </submittedName>
</protein>
<evidence type="ECO:0000256" key="9">
    <source>
        <dbReference type="PROSITE-ProRule" id="PRU01363"/>
    </source>
</evidence>
<dbReference type="Pfam" id="PF13602">
    <property type="entry name" value="ADH_zinc_N_2"/>
    <property type="match status" value="1"/>
</dbReference>
<dbReference type="PROSITE" id="PS52019">
    <property type="entry name" value="PKS_MFAS_DH"/>
    <property type="match status" value="1"/>
</dbReference>
<dbReference type="CDD" id="cd05195">
    <property type="entry name" value="enoyl_red"/>
    <property type="match status" value="1"/>
</dbReference>
<dbReference type="Gene3D" id="3.90.180.10">
    <property type="entry name" value="Medium-chain alcohol dehydrogenases, catalytic domain"/>
    <property type="match status" value="1"/>
</dbReference>
<dbReference type="Gene3D" id="3.40.366.10">
    <property type="entry name" value="Malonyl-Coenzyme A Acyl Carrier Protein, domain 2"/>
    <property type="match status" value="1"/>
</dbReference>
<dbReference type="GO" id="GO:1901336">
    <property type="term" value="P:lactone biosynthetic process"/>
    <property type="evidence" value="ECO:0007669"/>
    <property type="project" value="UniProtKB-ARBA"/>
</dbReference>
<dbReference type="SUPFAM" id="SSF52151">
    <property type="entry name" value="FabD/lysophospholipase-like"/>
    <property type="match status" value="1"/>
</dbReference>
<evidence type="ECO:0000256" key="6">
    <source>
        <dbReference type="ARBA" id="ARBA00023002"/>
    </source>
</evidence>
<dbReference type="SMART" id="SM00826">
    <property type="entry name" value="PKS_DH"/>
    <property type="match status" value="1"/>
</dbReference>
<dbReference type="InterPro" id="IPR013968">
    <property type="entry name" value="PKS_KR"/>
</dbReference>
<dbReference type="InterPro" id="IPR014030">
    <property type="entry name" value="Ketoacyl_synth_N"/>
</dbReference>
<feature type="region of interest" description="N-terminal hotdog fold" evidence="9">
    <location>
        <begin position="915"/>
        <end position="1050"/>
    </location>
</feature>
<dbReference type="InterPro" id="IPR042104">
    <property type="entry name" value="PKS_dehydratase_sf"/>
</dbReference>
<dbReference type="InterPro" id="IPR014031">
    <property type="entry name" value="Ketoacyl_synth_C"/>
</dbReference>